<protein>
    <submittedName>
        <fullName evidence="1">Uncharacterized protein</fullName>
    </submittedName>
</protein>
<evidence type="ECO:0000313" key="1">
    <source>
        <dbReference type="EMBL" id="GKV01459.1"/>
    </source>
</evidence>
<sequence>MCFTIKSDCFKCVYGGDGDYIDFTLALFLPPIAILK</sequence>
<comment type="caution">
    <text evidence="1">The sequence shown here is derived from an EMBL/GenBank/DDBJ whole genome shotgun (WGS) entry which is preliminary data.</text>
</comment>
<organism evidence="1 2">
    <name type="scientific">Rubroshorea leprosula</name>
    <dbReference type="NCBI Taxonomy" id="152421"/>
    <lineage>
        <taxon>Eukaryota</taxon>
        <taxon>Viridiplantae</taxon>
        <taxon>Streptophyta</taxon>
        <taxon>Embryophyta</taxon>
        <taxon>Tracheophyta</taxon>
        <taxon>Spermatophyta</taxon>
        <taxon>Magnoliopsida</taxon>
        <taxon>eudicotyledons</taxon>
        <taxon>Gunneridae</taxon>
        <taxon>Pentapetalae</taxon>
        <taxon>rosids</taxon>
        <taxon>malvids</taxon>
        <taxon>Malvales</taxon>
        <taxon>Dipterocarpaceae</taxon>
        <taxon>Rubroshorea</taxon>
    </lineage>
</organism>
<dbReference type="AlphaFoldDB" id="A0AAV5INI4"/>
<evidence type="ECO:0000313" key="2">
    <source>
        <dbReference type="Proteomes" id="UP001054252"/>
    </source>
</evidence>
<keyword evidence="2" id="KW-1185">Reference proteome</keyword>
<accession>A0AAV5INI4</accession>
<dbReference type="Proteomes" id="UP001054252">
    <property type="component" value="Unassembled WGS sequence"/>
</dbReference>
<dbReference type="EMBL" id="BPVZ01000017">
    <property type="protein sequence ID" value="GKV01459.1"/>
    <property type="molecule type" value="Genomic_DNA"/>
</dbReference>
<name>A0AAV5INI4_9ROSI</name>
<reference evidence="1 2" key="1">
    <citation type="journal article" date="2021" name="Commun. Biol.">
        <title>The genome of Shorea leprosula (Dipterocarpaceae) highlights the ecological relevance of drought in aseasonal tropical rainforests.</title>
        <authorList>
            <person name="Ng K.K.S."/>
            <person name="Kobayashi M.J."/>
            <person name="Fawcett J.A."/>
            <person name="Hatakeyama M."/>
            <person name="Paape T."/>
            <person name="Ng C.H."/>
            <person name="Ang C.C."/>
            <person name="Tnah L.H."/>
            <person name="Lee C.T."/>
            <person name="Nishiyama T."/>
            <person name="Sese J."/>
            <person name="O'Brien M.J."/>
            <person name="Copetti D."/>
            <person name="Mohd Noor M.I."/>
            <person name="Ong R.C."/>
            <person name="Putra M."/>
            <person name="Sireger I.Z."/>
            <person name="Indrioko S."/>
            <person name="Kosugi Y."/>
            <person name="Izuno A."/>
            <person name="Isagi Y."/>
            <person name="Lee S.L."/>
            <person name="Shimizu K.K."/>
        </authorList>
    </citation>
    <scope>NUCLEOTIDE SEQUENCE [LARGE SCALE GENOMIC DNA]</scope>
    <source>
        <strain evidence="1">214</strain>
    </source>
</reference>
<proteinExistence type="predicted"/>
<gene>
    <name evidence="1" type="ORF">SLEP1_g14009</name>
</gene>